<keyword evidence="2 4" id="KW-0808">Transferase</keyword>
<gene>
    <name evidence="4" type="ORF">EDD31_2083</name>
</gene>
<dbReference type="Pfam" id="PF01596">
    <property type="entry name" value="Methyltransf_3"/>
    <property type="match status" value="1"/>
</dbReference>
<sequence length="247" mass="25654">MRGCARAGAGLRAGARQGGTIEAIIHGSSSPPAQEAVITTSKSQSWAYAEEFAHEDEATAAARSRARELGVPAVSAGVGSALRAIARMVSARTVAEVGTGAGVSGLWLLAGMGTDGVLTTIDAEPEHQRAARESFTAAGLKPARTRLIGGRAREVLPRLADGAYDLVHLDGDPDSSLDDLDQAVKLLRPGGVLAVHAALWRDRVADPARRDEDTVAMREVGKSIRADERLVSTLIPAGDGLLVGVRV</sequence>
<reference evidence="4 5" key="1">
    <citation type="submission" date="2018-11" db="EMBL/GenBank/DDBJ databases">
        <title>Sequencing the genomes of 1000 actinobacteria strains.</title>
        <authorList>
            <person name="Klenk H.-P."/>
        </authorList>
    </citation>
    <scope>NUCLEOTIDE SEQUENCE [LARGE SCALE GENOMIC DNA]</scope>
    <source>
        <strain evidence="4 5">DSM 11294</strain>
    </source>
</reference>
<dbReference type="GO" id="GO:0032259">
    <property type="term" value="P:methylation"/>
    <property type="evidence" value="ECO:0007669"/>
    <property type="project" value="UniProtKB-KW"/>
</dbReference>
<dbReference type="PANTHER" id="PTHR10509:SF85">
    <property type="entry name" value="O-METHYLTRANSFERASE RV1220C-RELATED"/>
    <property type="match status" value="1"/>
</dbReference>
<evidence type="ECO:0000313" key="4">
    <source>
        <dbReference type="EMBL" id="ROR73695.1"/>
    </source>
</evidence>
<evidence type="ECO:0000256" key="3">
    <source>
        <dbReference type="ARBA" id="ARBA00022691"/>
    </source>
</evidence>
<dbReference type="GO" id="GO:0008757">
    <property type="term" value="F:S-adenosylmethionine-dependent methyltransferase activity"/>
    <property type="evidence" value="ECO:0007669"/>
    <property type="project" value="TreeGrafter"/>
</dbReference>
<organism evidence="4 5">
    <name type="scientific">Bogoriella caseilytica</name>
    <dbReference type="NCBI Taxonomy" id="56055"/>
    <lineage>
        <taxon>Bacteria</taxon>
        <taxon>Bacillati</taxon>
        <taxon>Actinomycetota</taxon>
        <taxon>Actinomycetes</taxon>
        <taxon>Micrococcales</taxon>
        <taxon>Bogoriellaceae</taxon>
        <taxon>Bogoriella</taxon>
    </lineage>
</organism>
<proteinExistence type="predicted"/>
<dbReference type="AlphaFoldDB" id="A0A3N2BEQ4"/>
<keyword evidence="1 4" id="KW-0489">Methyltransferase</keyword>
<dbReference type="PROSITE" id="PS51682">
    <property type="entry name" value="SAM_OMT_I"/>
    <property type="match status" value="1"/>
</dbReference>
<dbReference type="GO" id="GO:0008171">
    <property type="term" value="F:O-methyltransferase activity"/>
    <property type="evidence" value="ECO:0007669"/>
    <property type="project" value="InterPro"/>
</dbReference>
<dbReference type="PANTHER" id="PTHR10509">
    <property type="entry name" value="O-METHYLTRANSFERASE-RELATED"/>
    <property type="match status" value="1"/>
</dbReference>
<evidence type="ECO:0000256" key="2">
    <source>
        <dbReference type="ARBA" id="ARBA00022679"/>
    </source>
</evidence>
<evidence type="ECO:0000256" key="1">
    <source>
        <dbReference type="ARBA" id="ARBA00022603"/>
    </source>
</evidence>
<comment type="caution">
    <text evidence="4">The sequence shown here is derived from an EMBL/GenBank/DDBJ whole genome shotgun (WGS) entry which is preliminary data.</text>
</comment>
<dbReference type="InterPro" id="IPR029063">
    <property type="entry name" value="SAM-dependent_MTases_sf"/>
</dbReference>
<dbReference type="Proteomes" id="UP000280668">
    <property type="component" value="Unassembled WGS sequence"/>
</dbReference>
<dbReference type="Gene3D" id="3.40.50.150">
    <property type="entry name" value="Vaccinia Virus protein VP39"/>
    <property type="match status" value="1"/>
</dbReference>
<dbReference type="EMBL" id="RKHK01000001">
    <property type="protein sequence ID" value="ROR73695.1"/>
    <property type="molecule type" value="Genomic_DNA"/>
</dbReference>
<dbReference type="InterPro" id="IPR050362">
    <property type="entry name" value="Cation-dep_OMT"/>
</dbReference>
<name>A0A3N2BEQ4_9MICO</name>
<evidence type="ECO:0000313" key="5">
    <source>
        <dbReference type="Proteomes" id="UP000280668"/>
    </source>
</evidence>
<dbReference type="CDD" id="cd02440">
    <property type="entry name" value="AdoMet_MTases"/>
    <property type="match status" value="1"/>
</dbReference>
<dbReference type="RefSeq" id="WP_342768042.1">
    <property type="nucleotide sequence ID" value="NZ_RKHK01000001.1"/>
</dbReference>
<dbReference type="InterPro" id="IPR002935">
    <property type="entry name" value="SAM_O-MeTrfase"/>
</dbReference>
<accession>A0A3N2BEQ4</accession>
<keyword evidence="5" id="KW-1185">Reference proteome</keyword>
<protein>
    <submittedName>
        <fullName evidence="4">Putative O-methyltransferase YrrM</fullName>
    </submittedName>
</protein>
<keyword evidence="3" id="KW-0949">S-adenosyl-L-methionine</keyword>
<dbReference type="SUPFAM" id="SSF53335">
    <property type="entry name" value="S-adenosyl-L-methionine-dependent methyltransferases"/>
    <property type="match status" value="1"/>
</dbReference>